<reference evidence="1 2" key="1">
    <citation type="submission" date="2016-03" db="EMBL/GenBank/DDBJ databases">
        <title>Chemosynthetic sulphur-oxidizing symbionts of marine invertebrate animals are capable of nitrogen fixation.</title>
        <authorList>
            <person name="Petersen J.M."/>
            <person name="Kemper A."/>
            <person name="Gruber-Vodicka H."/>
            <person name="Cardini U."/>
            <person name="Geest Mvander."/>
            <person name="Kleiner M."/>
            <person name="Bulgheresi S."/>
            <person name="Fussmann M."/>
            <person name="Herbold C."/>
            <person name="Seah B.K.B."/>
            <person name="Antony C.Paul."/>
            <person name="Liu D."/>
            <person name="Belitz A."/>
            <person name="Weber M."/>
        </authorList>
    </citation>
    <scope>NUCLEOTIDE SEQUENCE [LARGE SCALE GENOMIC DNA]</scope>
    <source>
        <strain evidence="1">G_D</strain>
    </source>
</reference>
<evidence type="ECO:0000313" key="2">
    <source>
        <dbReference type="Proteomes" id="UP000094849"/>
    </source>
</evidence>
<dbReference type="RefSeq" id="WP_069024275.1">
    <property type="nucleotide sequence ID" value="NZ_LVJZ01000003.1"/>
</dbReference>
<proteinExistence type="predicted"/>
<evidence type="ECO:0000313" key="1">
    <source>
        <dbReference type="EMBL" id="ODB96405.1"/>
    </source>
</evidence>
<accession>A0A1E2UPC8</accession>
<dbReference type="AlphaFoldDB" id="A0A1E2UPC8"/>
<organism evidence="1 2">
    <name type="scientific">Candidatus Thiodiazotropha endoloripes</name>
    <dbReference type="NCBI Taxonomy" id="1818881"/>
    <lineage>
        <taxon>Bacteria</taxon>
        <taxon>Pseudomonadati</taxon>
        <taxon>Pseudomonadota</taxon>
        <taxon>Gammaproteobacteria</taxon>
        <taxon>Chromatiales</taxon>
        <taxon>Sedimenticolaceae</taxon>
        <taxon>Candidatus Thiodiazotropha</taxon>
    </lineage>
</organism>
<name>A0A1E2UPC8_9GAMM</name>
<dbReference type="Proteomes" id="UP000094849">
    <property type="component" value="Unassembled WGS sequence"/>
</dbReference>
<protein>
    <submittedName>
        <fullName evidence="1">Uncharacterized protein</fullName>
    </submittedName>
</protein>
<keyword evidence="2" id="KW-1185">Reference proteome</keyword>
<dbReference type="STRING" id="1818881.A3196_06320"/>
<dbReference type="EMBL" id="LVJZ01000003">
    <property type="protein sequence ID" value="ODB96405.1"/>
    <property type="molecule type" value="Genomic_DNA"/>
</dbReference>
<comment type="caution">
    <text evidence="1">The sequence shown here is derived from an EMBL/GenBank/DDBJ whole genome shotgun (WGS) entry which is preliminary data.</text>
</comment>
<sequence>MNDGTERYEKEFFPSNYAGWRYCIEVKCSQALTPESVKARITILGDSQHEESRRFASLYSHPWREQVLAWFQRAAAEV</sequence>
<gene>
    <name evidence="1" type="ORF">A3196_06320</name>
</gene>